<evidence type="ECO:0008006" key="4">
    <source>
        <dbReference type="Google" id="ProtNLM"/>
    </source>
</evidence>
<evidence type="ECO:0000313" key="3">
    <source>
        <dbReference type="Proteomes" id="UP000216984"/>
    </source>
</evidence>
<evidence type="ECO:0000313" key="2">
    <source>
        <dbReference type="EMBL" id="OZC34712.1"/>
    </source>
</evidence>
<dbReference type="EMBL" id="NEFY01000029">
    <property type="protein sequence ID" value="OZC34712.1"/>
    <property type="molecule type" value="Genomic_DNA"/>
</dbReference>
<organism evidence="2 3">
    <name type="scientific">Marinobacter vinifirmus</name>
    <dbReference type="NCBI Taxonomy" id="355591"/>
    <lineage>
        <taxon>Bacteria</taxon>
        <taxon>Pseudomonadati</taxon>
        <taxon>Pseudomonadota</taxon>
        <taxon>Gammaproteobacteria</taxon>
        <taxon>Pseudomonadales</taxon>
        <taxon>Marinobacteraceae</taxon>
        <taxon>Marinobacter</taxon>
    </lineage>
</organism>
<dbReference type="RefSeq" id="WP_208618803.1">
    <property type="nucleotide sequence ID" value="NZ_NEFY01000029.1"/>
</dbReference>
<gene>
    <name evidence="2" type="ORF">B9Q17_01755</name>
</gene>
<dbReference type="AlphaFoldDB" id="A0A7Z1DTN7"/>
<sequence>MNKQTRKFVSVGMAILLVAAMPIQAWAQAVETRNLCRDSGIIFAFFNGVQTTSAEAHRALNEFRRIHGNERADGENIRYEVMYNHTNGLEDFVETFQQRVLEQEQILHGRFELALELINGGGTWWEKLGQLATTLPQIRDDFLDWYRASIVESLTSLADNPPTLNNYAEHQSRLDTWIVEGKQIVMVAHSQGNLFANSAYDYAASQTDAESLKLVHIAPATPIANGPHRLADKDLVINALRATGGVQDITDIIPAYLDRPAGLNGETDILGHGLLEIYLNPALNIGAAVVGDIENELAAVQPPEMPAEAETGFFTATLTWNGTGDVDLHVYEPGGSHVFYQTMSGQSGYLDVDNTTANGPEHYFASCKAETLQTGTYQVGIANYSRADGRTATLQIASFKDGALGTRSVTLGEPTGDAPSHMMFDVEVTEDNESGELEVSIR</sequence>
<dbReference type="Gene3D" id="2.60.120.380">
    <property type="match status" value="1"/>
</dbReference>
<feature type="chain" id="PRO_5031124977" description="DUF2135 domain-containing protein" evidence="1">
    <location>
        <begin position="28"/>
        <end position="442"/>
    </location>
</feature>
<accession>A0A7Z1DTN7</accession>
<comment type="caution">
    <text evidence="2">The sequence shown here is derived from an EMBL/GenBank/DDBJ whole genome shotgun (WGS) entry which is preliminary data.</text>
</comment>
<evidence type="ECO:0000256" key="1">
    <source>
        <dbReference type="SAM" id="SignalP"/>
    </source>
</evidence>
<feature type="signal peptide" evidence="1">
    <location>
        <begin position="1"/>
        <end position="27"/>
    </location>
</feature>
<proteinExistence type="predicted"/>
<dbReference type="Proteomes" id="UP000216984">
    <property type="component" value="Unassembled WGS sequence"/>
</dbReference>
<protein>
    <recommendedName>
        <fullName evidence="4">DUF2135 domain-containing protein</fullName>
    </recommendedName>
</protein>
<keyword evidence="1" id="KW-0732">Signal</keyword>
<name>A0A7Z1DTN7_9GAMM</name>
<keyword evidence="3" id="KW-1185">Reference proteome</keyword>
<reference evidence="2 3" key="1">
    <citation type="submission" date="2017-06" db="EMBL/GenBank/DDBJ databases">
        <title>Draft genome sequence of the halophilic bacterium Marinobacter vinifirmus FB1.</title>
        <authorList>
            <person name="Stepanov V.G."/>
            <person name="Roberts D.J."/>
            <person name="Fox G.E."/>
        </authorList>
    </citation>
    <scope>NUCLEOTIDE SEQUENCE [LARGE SCALE GENOMIC DNA]</scope>
    <source>
        <strain evidence="2 3">FB1</strain>
    </source>
</reference>